<dbReference type="InterPro" id="IPR009078">
    <property type="entry name" value="Ferritin-like_SF"/>
</dbReference>
<dbReference type="GO" id="GO:0008199">
    <property type="term" value="F:ferric iron binding"/>
    <property type="evidence" value="ECO:0007669"/>
    <property type="project" value="InterPro"/>
</dbReference>
<feature type="binding site" evidence="5">
    <location>
        <position position="26"/>
    </location>
    <ligand>
        <name>Fe cation</name>
        <dbReference type="ChEBI" id="CHEBI:24875"/>
        <label>1</label>
    </ligand>
</feature>
<dbReference type="GO" id="GO:0006879">
    <property type="term" value="P:intracellular iron ion homeostasis"/>
    <property type="evidence" value="ECO:0007669"/>
    <property type="project" value="UniProtKB-KW"/>
</dbReference>
<feature type="domain" description="Ferritin-like diiron" evidence="7">
    <location>
        <begin position="9"/>
        <end position="67"/>
    </location>
</feature>
<accession>A0A2L2YW33</accession>
<dbReference type="Pfam" id="PF00210">
    <property type="entry name" value="Ferritin"/>
    <property type="match status" value="1"/>
</dbReference>
<dbReference type="GO" id="GO:0004322">
    <property type="term" value="F:ferroxidase activity"/>
    <property type="evidence" value="ECO:0007669"/>
    <property type="project" value="UniProtKB-EC"/>
</dbReference>
<evidence type="ECO:0000256" key="3">
    <source>
        <dbReference type="ARBA" id="ARBA00022723"/>
    </source>
</evidence>
<keyword evidence="6" id="KW-0560">Oxidoreductase</keyword>
<comment type="similarity">
    <text evidence="1 6">Belongs to the ferritin family.</text>
</comment>
<dbReference type="InterPro" id="IPR008331">
    <property type="entry name" value="Ferritin_DPS_dom"/>
</dbReference>
<comment type="catalytic activity">
    <reaction evidence="6">
        <text>4 Fe(2+) + O2 + 4 H(+) = 4 Fe(3+) + 2 H2O</text>
        <dbReference type="Rhea" id="RHEA:11148"/>
        <dbReference type="ChEBI" id="CHEBI:15377"/>
        <dbReference type="ChEBI" id="CHEBI:15378"/>
        <dbReference type="ChEBI" id="CHEBI:15379"/>
        <dbReference type="ChEBI" id="CHEBI:29033"/>
        <dbReference type="ChEBI" id="CHEBI:29034"/>
        <dbReference type="EC" id="1.16.3.1"/>
    </reaction>
</comment>
<dbReference type="GO" id="GO:0006826">
    <property type="term" value="P:iron ion transport"/>
    <property type="evidence" value="ECO:0007669"/>
    <property type="project" value="InterPro"/>
</dbReference>
<dbReference type="GO" id="GO:0005737">
    <property type="term" value="C:cytoplasm"/>
    <property type="evidence" value="ECO:0007669"/>
    <property type="project" value="TreeGrafter"/>
</dbReference>
<dbReference type="InterPro" id="IPR009040">
    <property type="entry name" value="Ferritin-like_diiron"/>
</dbReference>
<reference evidence="8" key="1">
    <citation type="journal article" date="2016" name="Mol. Ecol. Resour.">
        <title>Evaluation of the impact of RNA preservation methods of spiders for de novo transcriptome assembly.</title>
        <authorList>
            <person name="Kono N."/>
            <person name="Nakamura H."/>
            <person name="Ito Y."/>
            <person name="Tomita M."/>
            <person name="Arakawa K."/>
        </authorList>
    </citation>
    <scope>NUCLEOTIDE SEQUENCE</scope>
    <source>
        <tissue evidence="8">Whole body</tissue>
    </source>
</reference>
<dbReference type="InterPro" id="IPR012347">
    <property type="entry name" value="Ferritin-like"/>
</dbReference>
<evidence type="ECO:0000256" key="2">
    <source>
        <dbReference type="ARBA" id="ARBA00022434"/>
    </source>
</evidence>
<dbReference type="PANTHER" id="PTHR11431:SF75">
    <property type="entry name" value="FERRITIN"/>
    <property type="match status" value="1"/>
</dbReference>
<dbReference type="EC" id="1.16.3.1" evidence="6"/>
<evidence type="ECO:0000256" key="1">
    <source>
        <dbReference type="ARBA" id="ARBA00007513"/>
    </source>
</evidence>
<evidence type="ECO:0000313" key="8">
    <source>
        <dbReference type="EMBL" id="LAA12382.1"/>
    </source>
</evidence>
<feature type="binding site" evidence="5">
    <location>
        <position position="64"/>
    </location>
    <ligand>
        <name>Fe cation</name>
        <dbReference type="ChEBI" id="CHEBI:24875"/>
        <label>1</label>
    </ligand>
</feature>
<keyword evidence="4 5" id="KW-0408">Iron</keyword>
<keyword evidence="2 6" id="KW-0409">Iron storage</keyword>
<evidence type="ECO:0000256" key="4">
    <source>
        <dbReference type="ARBA" id="ARBA00023004"/>
    </source>
</evidence>
<organism evidence="8">
    <name type="scientific">Parasteatoda tepidariorum</name>
    <name type="common">Common house spider</name>
    <name type="synonym">Achaearanea tepidariorum</name>
    <dbReference type="NCBI Taxonomy" id="114398"/>
    <lineage>
        <taxon>Eukaryota</taxon>
        <taxon>Metazoa</taxon>
        <taxon>Ecdysozoa</taxon>
        <taxon>Arthropoda</taxon>
        <taxon>Chelicerata</taxon>
        <taxon>Arachnida</taxon>
        <taxon>Araneae</taxon>
        <taxon>Araneomorphae</taxon>
        <taxon>Entelegynae</taxon>
        <taxon>Araneoidea</taxon>
        <taxon>Theridiidae</taxon>
        <taxon>Parasteatoda</taxon>
    </lineage>
</organism>
<dbReference type="PROSITE" id="PS50905">
    <property type="entry name" value="FERRITIN_LIKE"/>
    <property type="match status" value="1"/>
</dbReference>
<feature type="binding site" evidence="5">
    <location>
        <position position="61"/>
    </location>
    <ligand>
        <name>Fe cation</name>
        <dbReference type="ChEBI" id="CHEBI:24875"/>
        <label>1</label>
    </ligand>
</feature>
<dbReference type="InterPro" id="IPR001519">
    <property type="entry name" value="Ferritin"/>
</dbReference>
<name>A0A2L2YW33_PARTP</name>
<evidence type="ECO:0000256" key="5">
    <source>
        <dbReference type="PIRSR" id="PIRSR601519-1"/>
    </source>
</evidence>
<sequence>MSSKSQIRQNYHTESEGGVNKQINMELYASYVYAAMAFHFDRDDVALENISKYFKECSDEEREHAFN</sequence>
<dbReference type="SUPFAM" id="SSF47240">
    <property type="entry name" value="Ferritin-like"/>
    <property type="match status" value="1"/>
</dbReference>
<protein>
    <recommendedName>
        <fullName evidence="6">Ferritin</fullName>
        <ecNumber evidence="6">1.16.3.1</ecNumber>
    </recommendedName>
</protein>
<dbReference type="AlphaFoldDB" id="A0A2L2YW33"/>
<dbReference type="PANTHER" id="PTHR11431">
    <property type="entry name" value="FERRITIN"/>
    <property type="match status" value="1"/>
</dbReference>
<dbReference type="GO" id="GO:0008198">
    <property type="term" value="F:ferrous iron binding"/>
    <property type="evidence" value="ECO:0007669"/>
    <property type="project" value="TreeGrafter"/>
</dbReference>
<dbReference type="Gene3D" id="1.20.1260.10">
    <property type="match status" value="1"/>
</dbReference>
<proteinExistence type="evidence at transcript level"/>
<keyword evidence="3 5" id="KW-0479">Metal-binding</keyword>
<evidence type="ECO:0000259" key="7">
    <source>
        <dbReference type="PROSITE" id="PS50905"/>
    </source>
</evidence>
<comment type="function">
    <text evidence="6">Stores iron in a soluble, non-toxic, readily available form. Important for iron homeostasis. Iron is taken up in the ferrous form and deposited as ferric hydroxides after oxidation.</text>
</comment>
<evidence type="ECO:0000256" key="6">
    <source>
        <dbReference type="RuleBase" id="RU361145"/>
    </source>
</evidence>
<dbReference type="EMBL" id="IAAA01060177">
    <property type="protein sequence ID" value="LAA12382.1"/>
    <property type="molecule type" value="mRNA"/>
</dbReference>
<dbReference type="OrthoDB" id="186462at2759"/>